<comment type="caution">
    <text evidence="1">The sequence shown here is derived from an EMBL/GenBank/DDBJ whole genome shotgun (WGS) entry which is preliminary data.</text>
</comment>
<name>A0A834HPF6_RHYFE</name>
<sequence length="122" mass="13774">MQACPPVVRCVHAASLHSIGPHLFCSPSIDHIEAAIVFYVFGRLFSVIMRRIIVKIKTNGTICTTVRVEMFRLSDEPDGKRIWFVSGRLLFRFKNKSKIYSAFLIITETGSANRNAVGRNEC</sequence>
<dbReference type="AlphaFoldDB" id="A0A834HPF6"/>
<organism evidence="1 3">
    <name type="scientific">Rhynchophorus ferrugineus</name>
    <name type="common">Red palm weevil</name>
    <name type="synonym">Curculio ferrugineus</name>
    <dbReference type="NCBI Taxonomy" id="354439"/>
    <lineage>
        <taxon>Eukaryota</taxon>
        <taxon>Metazoa</taxon>
        <taxon>Ecdysozoa</taxon>
        <taxon>Arthropoda</taxon>
        <taxon>Hexapoda</taxon>
        <taxon>Insecta</taxon>
        <taxon>Pterygota</taxon>
        <taxon>Neoptera</taxon>
        <taxon>Endopterygota</taxon>
        <taxon>Coleoptera</taxon>
        <taxon>Polyphaga</taxon>
        <taxon>Cucujiformia</taxon>
        <taxon>Curculionidae</taxon>
        <taxon>Dryophthorinae</taxon>
        <taxon>Rhynchophorus</taxon>
    </lineage>
</organism>
<proteinExistence type="predicted"/>
<dbReference type="Proteomes" id="UP000625711">
    <property type="component" value="Unassembled WGS sequence"/>
</dbReference>
<evidence type="ECO:0000313" key="2">
    <source>
        <dbReference type="EMBL" id="KAF7263397.1"/>
    </source>
</evidence>
<evidence type="ECO:0000313" key="3">
    <source>
        <dbReference type="Proteomes" id="UP000625711"/>
    </source>
</evidence>
<dbReference type="EMBL" id="JAACXV010021954">
    <property type="protein sequence ID" value="KAF7263376.1"/>
    <property type="molecule type" value="Genomic_DNA"/>
</dbReference>
<protein>
    <submittedName>
        <fullName evidence="1">Uncharacterized protein</fullName>
    </submittedName>
</protein>
<dbReference type="EMBL" id="JAACXV010021790">
    <property type="protein sequence ID" value="KAF7263397.1"/>
    <property type="molecule type" value="Genomic_DNA"/>
</dbReference>
<accession>A0A834HPF6</accession>
<reference evidence="1" key="1">
    <citation type="submission" date="2020-08" db="EMBL/GenBank/DDBJ databases">
        <title>Genome sequencing and assembly of the red palm weevil Rhynchophorus ferrugineus.</title>
        <authorList>
            <person name="Dias G.B."/>
            <person name="Bergman C.M."/>
            <person name="Manee M."/>
        </authorList>
    </citation>
    <scope>NUCLEOTIDE SEQUENCE</scope>
    <source>
        <strain evidence="1">AA-2017</strain>
        <tissue evidence="1">Whole larva</tissue>
    </source>
</reference>
<evidence type="ECO:0000313" key="1">
    <source>
        <dbReference type="EMBL" id="KAF7263376.1"/>
    </source>
</evidence>
<keyword evidence="3" id="KW-1185">Reference proteome</keyword>
<gene>
    <name evidence="2" type="ORF">GWI33_002587</name>
    <name evidence="1" type="ORF">GWI33_002683</name>
</gene>